<accession>A0A679IPV1</accession>
<dbReference type="EMBL" id="AP022822">
    <property type="protein sequence ID" value="BCA85914.1"/>
    <property type="molecule type" value="Genomic_DNA"/>
</dbReference>
<evidence type="ECO:0000313" key="4">
    <source>
        <dbReference type="Proteomes" id="UP000502998"/>
    </source>
</evidence>
<dbReference type="AlphaFoldDB" id="A0A679IPV1"/>
<evidence type="ECO:0000256" key="1">
    <source>
        <dbReference type="SAM" id="SignalP"/>
    </source>
</evidence>
<feature type="signal peptide" evidence="1">
    <location>
        <begin position="1"/>
        <end position="20"/>
    </location>
</feature>
<dbReference type="Proteomes" id="UP000502998">
    <property type="component" value="Chromosome"/>
</dbReference>
<proteinExistence type="predicted"/>
<dbReference type="GO" id="GO:0010181">
    <property type="term" value="F:FMN binding"/>
    <property type="evidence" value="ECO:0007669"/>
    <property type="project" value="InterPro"/>
</dbReference>
<dbReference type="Gene3D" id="3.40.50.360">
    <property type="match status" value="1"/>
</dbReference>
<evidence type="ECO:0000259" key="2">
    <source>
        <dbReference type="Pfam" id="PF12682"/>
    </source>
</evidence>
<dbReference type="RefSeq" id="WP_173103130.1">
    <property type="nucleotide sequence ID" value="NZ_AP022822.1"/>
</dbReference>
<organism evidence="3 4">
    <name type="scientific">Enterococcus saigonensis</name>
    <dbReference type="NCBI Taxonomy" id="1805431"/>
    <lineage>
        <taxon>Bacteria</taxon>
        <taxon>Bacillati</taxon>
        <taxon>Bacillota</taxon>
        <taxon>Bacilli</taxon>
        <taxon>Lactobacillales</taxon>
        <taxon>Enterococcaceae</taxon>
        <taxon>Enterococcus</taxon>
    </lineage>
</organism>
<dbReference type="InterPro" id="IPR008254">
    <property type="entry name" value="Flavodoxin/NO_synth"/>
</dbReference>
<name>A0A679IPV1_9ENTE</name>
<protein>
    <submittedName>
        <fullName evidence="3">Flavodoxin</fullName>
    </submittedName>
</protein>
<evidence type="ECO:0000313" key="3">
    <source>
        <dbReference type="EMBL" id="BCA85914.1"/>
    </source>
</evidence>
<dbReference type="InterPro" id="IPR029039">
    <property type="entry name" value="Flavoprotein-like_sf"/>
</dbReference>
<feature type="chain" id="PRO_5039568243" evidence="1">
    <location>
        <begin position="21"/>
        <end position="230"/>
    </location>
</feature>
<keyword evidence="4" id="KW-1185">Reference proteome</keyword>
<dbReference type="PROSITE" id="PS51257">
    <property type="entry name" value="PROKAR_LIPOPROTEIN"/>
    <property type="match status" value="1"/>
</dbReference>
<dbReference type="KEGG" id="esg:EsVE80_14370"/>
<keyword evidence="1" id="KW-0732">Signal</keyword>
<sequence>MKKTLITLFLPTLLILGACSSDNERAIEENSSNDAIESSITTTSEVKNPEGDGKALVAYFSLPVGDDLDVTTGASVMEANGEYLGLTQQTANWISEELKADTFRIQADKSYPTDIDDLLDVAAEEKSNNDRPSLASKITNLDQYDTIYLGYPIWNADFPMAFYTFLESYDFSGKRIVPFSTHGGSGLAGTVGILEDELSNSEVVSNALSISRNNVADSRQEVIDWVDEVK</sequence>
<gene>
    <name evidence="3" type="ORF">EsVE80_14370</name>
</gene>
<dbReference type="GO" id="GO:0016651">
    <property type="term" value="F:oxidoreductase activity, acting on NAD(P)H"/>
    <property type="evidence" value="ECO:0007669"/>
    <property type="project" value="UniProtKB-ARBA"/>
</dbReference>
<dbReference type="Pfam" id="PF12682">
    <property type="entry name" value="Flavodoxin_4"/>
    <property type="match status" value="1"/>
</dbReference>
<dbReference type="PANTHER" id="PTHR39201">
    <property type="entry name" value="EXPORTED PROTEIN-RELATED"/>
    <property type="match status" value="1"/>
</dbReference>
<reference evidence="3 4" key="1">
    <citation type="submission" date="2020-02" db="EMBL/GenBank/DDBJ databases">
        <title>Characterization of vanA genotype vancomycin-resistant Enterococcus saigonensis VE80.</title>
        <authorList>
            <person name="Harada T."/>
            <person name="Motooka D."/>
            <person name="Nakamura S."/>
            <person name="Yamamoto Y."/>
            <person name="Kawahara R."/>
            <person name="Kawatsu K."/>
        </authorList>
    </citation>
    <scope>NUCLEOTIDE SEQUENCE [LARGE SCALE GENOMIC DNA]</scope>
    <source>
        <strain evidence="3 4">VE80</strain>
    </source>
</reference>
<feature type="domain" description="Flavodoxin-like" evidence="2">
    <location>
        <begin position="85"/>
        <end position="228"/>
    </location>
</feature>
<dbReference type="PANTHER" id="PTHR39201:SF1">
    <property type="entry name" value="FLAVODOXIN-LIKE DOMAIN-CONTAINING PROTEIN"/>
    <property type="match status" value="1"/>
</dbReference>
<dbReference type="SUPFAM" id="SSF52218">
    <property type="entry name" value="Flavoproteins"/>
    <property type="match status" value="1"/>
</dbReference>